<dbReference type="GO" id="GO:0030488">
    <property type="term" value="P:tRNA methylation"/>
    <property type="evidence" value="ECO:0007669"/>
    <property type="project" value="TreeGrafter"/>
</dbReference>
<evidence type="ECO:0000256" key="2">
    <source>
        <dbReference type="ARBA" id="ARBA00022485"/>
    </source>
</evidence>
<gene>
    <name evidence="8" type="ORF">HMPREF1062_04048</name>
</gene>
<comment type="caution">
    <text evidence="8">The sequence shown here is derived from an EMBL/GenBank/DDBJ whole genome shotgun (WGS) entry which is preliminary data.</text>
</comment>
<dbReference type="RefSeq" id="WP_007218225.1">
    <property type="nucleotide sequence ID" value="NZ_JH724088.1"/>
</dbReference>
<dbReference type="OrthoDB" id="9793973at2"/>
<evidence type="ECO:0000313" key="9">
    <source>
        <dbReference type="Proteomes" id="UP000003741"/>
    </source>
</evidence>
<dbReference type="SFLD" id="SFLDS00029">
    <property type="entry name" value="Radical_SAM"/>
    <property type="match status" value="1"/>
</dbReference>
<evidence type="ECO:0000256" key="6">
    <source>
        <dbReference type="ARBA" id="ARBA00023014"/>
    </source>
</evidence>
<proteinExistence type="predicted"/>
<dbReference type="PANTHER" id="PTHR30544:SF5">
    <property type="entry name" value="RADICAL SAM CORE DOMAIN-CONTAINING PROTEIN"/>
    <property type="match status" value="1"/>
</dbReference>
<dbReference type="PROSITE" id="PS51918">
    <property type="entry name" value="RADICAL_SAM"/>
    <property type="match status" value="1"/>
</dbReference>
<comment type="cofactor">
    <cofactor evidence="1">
        <name>[4Fe-4S] cluster</name>
        <dbReference type="ChEBI" id="CHEBI:49883"/>
    </cofactor>
</comment>
<dbReference type="InterPro" id="IPR040072">
    <property type="entry name" value="Methyltransferase_A"/>
</dbReference>
<keyword evidence="4" id="KW-0479">Metal-binding</keyword>
<dbReference type="Proteomes" id="UP000003741">
    <property type="component" value="Unassembled WGS sequence"/>
</dbReference>
<feature type="domain" description="Radical SAM core" evidence="7">
    <location>
        <begin position="55"/>
        <end position="260"/>
    </location>
</feature>
<organism evidence="8 9">
    <name type="scientific">Bacteroides cellulosilyticus CL02T12C19</name>
    <dbReference type="NCBI Taxonomy" id="997874"/>
    <lineage>
        <taxon>Bacteria</taxon>
        <taxon>Pseudomonadati</taxon>
        <taxon>Bacteroidota</taxon>
        <taxon>Bacteroidia</taxon>
        <taxon>Bacteroidales</taxon>
        <taxon>Bacteroidaceae</taxon>
        <taxon>Bacteroides</taxon>
    </lineage>
</organism>
<reference evidence="8 9" key="1">
    <citation type="submission" date="2012-02" db="EMBL/GenBank/DDBJ databases">
        <title>The Genome Sequence of Bacteroides cellulosilyticus CL02T12C19.</title>
        <authorList>
            <consortium name="The Broad Institute Genome Sequencing Platform"/>
            <person name="Earl A."/>
            <person name="Ward D."/>
            <person name="Feldgarden M."/>
            <person name="Gevers D."/>
            <person name="Zitomersky N.L."/>
            <person name="Coyne M.J."/>
            <person name="Comstock L.E."/>
            <person name="Young S.K."/>
            <person name="Zeng Q."/>
            <person name="Gargeya S."/>
            <person name="Fitzgerald M."/>
            <person name="Haas B."/>
            <person name="Abouelleil A."/>
            <person name="Alvarado L."/>
            <person name="Arachchi H.M."/>
            <person name="Berlin A."/>
            <person name="Chapman S.B."/>
            <person name="Gearin G."/>
            <person name="Goldberg J."/>
            <person name="Griggs A."/>
            <person name="Gujja S."/>
            <person name="Hansen M."/>
            <person name="Heiman D."/>
            <person name="Howarth C."/>
            <person name="Larimer J."/>
            <person name="Lui A."/>
            <person name="MacDonald P.J.P."/>
            <person name="McCowen C."/>
            <person name="Montmayeur A."/>
            <person name="Murphy C."/>
            <person name="Neiman D."/>
            <person name="Pearson M."/>
            <person name="Priest M."/>
            <person name="Roberts A."/>
            <person name="Saif S."/>
            <person name="Shea T."/>
            <person name="Sisk P."/>
            <person name="Stolte C."/>
            <person name="Sykes S."/>
            <person name="Wortman J."/>
            <person name="Nusbaum C."/>
            <person name="Birren B."/>
        </authorList>
    </citation>
    <scope>NUCLEOTIDE SEQUENCE [LARGE SCALE GENOMIC DNA]</scope>
    <source>
        <strain evidence="8 9">CL02T12C19</strain>
    </source>
</reference>
<evidence type="ECO:0000256" key="5">
    <source>
        <dbReference type="ARBA" id="ARBA00023004"/>
    </source>
</evidence>
<sequence>MEIKKQKNFKNGVVYCLQLEDGMLVETTDTFLPFYTKDAIGRKQNSLDNSNLGNRSERWMIGVSTMSGCPVRCKFCATGNMKKYRNLTADEIVGQVFFAIKKAGFNPESAKEFKINYTRMGEPFLNIEAVKEAIERISKVYPNTHHYISTIGIQGSDFSFIKDNITLQISLHSFDEQKRNWLIPYPSKMSIEELGRIRTESNLKTTINLTLVDESDFNAELLQKYFDKKHFFIKLSPINPNNISEKNHLGEGIIEGVNLV</sequence>
<dbReference type="GO" id="GO:0070475">
    <property type="term" value="P:rRNA base methylation"/>
    <property type="evidence" value="ECO:0007669"/>
    <property type="project" value="TreeGrafter"/>
</dbReference>
<dbReference type="InterPro" id="IPR013785">
    <property type="entry name" value="Aldolase_TIM"/>
</dbReference>
<protein>
    <recommendedName>
        <fullName evidence="7">Radical SAM core domain-containing protein</fullName>
    </recommendedName>
</protein>
<dbReference type="Pfam" id="PF04055">
    <property type="entry name" value="Radical_SAM"/>
    <property type="match status" value="1"/>
</dbReference>
<dbReference type="InterPro" id="IPR058240">
    <property type="entry name" value="rSAM_sf"/>
</dbReference>
<evidence type="ECO:0000256" key="4">
    <source>
        <dbReference type="ARBA" id="ARBA00022723"/>
    </source>
</evidence>
<keyword evidence="6" id="KW-0411">Iron-sulfur</keyword>
<dbReference type="PANTHER" id="PTHR30544">
    <property type="entry name" value="23S RRNA METHYLTRANSFERASE"/>
    <property type="match status" value="1"/>
</dbReference>
<keyword evidence="2" id="KW-0004">4Fe-4S</keyword>
<dbReference type="EMBL" id="AGXG01000088">
    <property type="protein sequence ID" value="EIY26855.1"/>
    <property type="molecule type" value="Genomic_DNA"/>
</dbReference>
<evidence type="ECO:0000259" key="7">
    <source>
        <dbReference type="PROSITE" id="PS51918"/>
    </source>
</evidence>
<keyword evidence="9" id="KW-1185">Reference proteome</keyword>
<evidence type="ECO:0000256" key="1">
    <source>
        <dbReference type="ARBA" id="ARBA00001966"/>
    </source>
</evidence>
<dbReference type="Gene3D" id="3.20.20.70">
    <property type="entry name" value="Aldolase class I"/>
    <property type="match status" value="1"/>
</dbReference>
<dbReference type="AlphaFoldDB" id="I8VKD9"/>
<dbReference type="GO" id="GO:0003824">
    <property type="term" value="F:catalytic activity"/>
    <property type="evidence" value="ECO:0007669"/>
    <property type="project" value="InterPro"/>
</dbReference>
<evidence type="ECO:0000256" key="3">
    <source>
        <dbReference type="ARBA" id="ARBA00022691"/>
    </source>
</evidence>
<dbReference type="HOGENOM" id="CLU_1068139_0_0_10"/>
<keyword evidence="5" id="KW-0408">Iron</keyword>
<name>I8VKD9_9BACE</name>
<dbReference type="SUPFAM" id="SSF102114">
    <property type="entry name" value="Radical SAM enzymes"/>
    <property type="match status" value="1"/>
</dbReference>
<evidence type="ECO:0000313" key="8">
    <source>
        <dbReference type="EMBL" id="EIY26855.1"/>
    </source>
</evidence>
<accession>I8VKD9</accession>
<dbReference type="GO" id="GO:0046872">
    <property type="term" value="F:metal ion binding"/>
    <property type="evidence" value="ECO:0007669"/>
    <property type="project" value="UniProtKB-KW"/>
</dbReference>
<keyword evidence="3" id="KW-0949">S-adenosyl-L-methionine</keyword>
<dbReference type="GO" id="GO:0051539">
    <property type="term" value="F:4 iron, 4 sulfur cluster binding"/>
    <property type="evidence" value="ECO:0007669"/>
    <property type="project" value="UniProtKB-KW"/>
</dbReference>
<dbReference type="InterPro" id="IPR007197">
    <property type="entry name" value="rSAM"/>
</dbReference>
<dbReference type="PATRIC" id="fig|997874.3.peg.4143"/>
<dbReference type="CDD" id="cd01335">
    <property type="entry name" value="Radical_SAM"/>
    <property type="match status" value="1"/>
</dbReference>